<dbReference type="EMBL" id="JBHSBN010000029">
    <property type="protein sequence ID" value="MFC4109810.1"/>
    <property type="molecule type" value="Genomic_DNA"/>
</dbReference>
<name>A0ABV8KUI6_9ACTN</name>
<evidence type="ECO:0000256" key="1">
    <source>
        <dbReference type="SAM" id="MobiDB-lite"/>
    </source>
</evidence>
<dbReference type="RefSeq" id="WP_377551689.1">
    <property type="nucleotide sequence ID" value="NZ_JBHSBN010000029.1"/>
</dbReference>
<feature type="compositionally biased region" description="Low complexity" evidence="1">
    <location>
        <begin position="14"/>
        <end position="29"/>
    </location>
</feature>
<feature type="compositionally biased region" description="Polar residues" evidence="1">
    <location>
        <begin position="1"/>
        <end position="10"/>
    </location>
</feature>
<keyword evidence="3" id="KW-1185">Reference proteome</keyword>
<evidence type="ECO:0000313" key="2">
    <source>
        <dbReference type="EMBL" id="MFC4109810.1"/>
    </source>
</evidence>
<accession>A0ABV8KUI6</accession>
<sequence length="172" mass="18717">MRDNTDNSARSHFRPQGPRLPRRQPGAALEAEVGHPVPPVGTLPLNERVYWQVTDPAGPFRPSSRAGVRTVAPPSEEDPGYVIHLPVRVGDVEAATRLAYTVAGSLAFLVEVDPGETTVSTVDDQNNRIRVFCDLLLPDRSRCSRRYAHDGPCGQPDPDAENGAVALPRPRP</sequence>
<organism evidence="2 3">
    <name type="scientific">Micromonospora zhanjiangensis</name>
    <dbReference type="NCBI Taxonomy" id="1522057"/>
    <lineage>
        <taxon>Bacteria</taxon>
        <taxon>Bacillati</taxon>
        <taxon>Actinomycetota</taxon>
        <taxon>Actinomycetes</taxon>
        <taxon>Micromonosporales</taxon>
        <taxon>Micromonosporaceae</taxon>
        <taxon>Micromonospora</taxon>
    </lineage>
</organism>
<comment type="caution">
    <text evidence="2">The sequence shown here is derived from an EMBL/GenBank/DDBJ whole genome shotgun (WGS) entry which is preliminary data.</text>
</comment>
<gene>
    <name evidence="2" type="ORF">ACFOX0_28250</name>
</gene>
<protein>
    <submittedName>
        <fullName evidence="2">Uncharacterized protein</fullName>
    </submittedName>
</protein>
<feature type="region of interest" description="Disordered" evidence="1">
    <location>
        <begin position="1"/>
        <end position="42"/>
    </location>
</feature>
<dbReference type="Proteomes" id="UP001595868">
    <property type="component" value="Unassembled WGS sequence"/>
</dbReference>
<proteinExistence type="predicted"/>
<feature type="region of interest" description="Disordered" evidence="1">
    <location>
        <begin position="147"/>
        <end position="172"/>
    </location>
</feature>
<evidence type="ECO:0000313" key="3">
    <source>
        <dbReference type="Proteomes" id="UP001595868"/>
    </source>
</evidence>
<reference evidence="3" key="1">
    <citation type="journal article" date="2019" name="Int. J. Syst. Evol. Microbiol.">
        <title>The Global Catalogue of Microorganisms (GCM) 10K type strain sequencing project: providing services to taxonomists for standard genome sequencing and annotation.</title>
        <authorList>
            <consortium name="The Broad Institute Genomics Platform"/>
            <consortium name="The Broad Institute Genome Sequencing Center for Infectious Disease"/>
            <person name="Wu L."/>
            <person name="Ma J."/>
        </authorList>
    </citation>
    <scope>NUCLEOTIDE SEQUENCE [LARGE SCALE GENOMIC DNA]</scope>
    <source>
        <strain evidence="3">2902at01</strain>
    </source>
</reference>